<dbReference type="EMBL" id="PJQY01003040">
    <property type="protein sequence ID" value="PQM40692.1"/>
    <property type="molecule type" value="Genomic_DNA"/>
</dbReference>
<comment type="caution">
    <text evidence="1">The sequence shown here is derived from an EMBL/GenBank/DDBJ whole genome shotgun (WGS) entry which is preliminary data.</text>
</comment>
<dbReference type="Proteomes" id="UP000250321">
    <property type="component" value="Unassembled WGS sequence"/>
</dbReference>
<dbReference type="AlphaFoldDB" id="A0A314UVI8"/>
<protein>
    <submittedName>
        <fullName evidence="1">Uncharacterized protein</fullName>
    </submittedName>
</protein>
<evidence type="ECO:0000313" key="2">
    <source>
        <dbReference type="Proteomes" id="UP000250321"/>
    </source>
</evidence>
<gene>
    <name evidence="1" type="ORF">Pyn_02793</name>
</gene>
<sequence length="198" mass="22340">MERGHVCPVKISNKSFLQVERLENEPNVFLRDLVLEVEEQRKLADDVILVFPQPITVDSFAEENSYQREKMPTEVHDSGWTVVANRKGRAKMQEKDERTLKEVAKGIKIVEGGGSRDAGIKIFPIGHNSKRKGRTVVIALAQSQESSNAFIGFAYKSPKKRVHDEEEVEEDSIPSVKIQGEYLREIEPSVGNTRSPNP</sequence>
<name>A0A314UVI8_PRUYE</name>
<reference evidence="1 2" key="1">
    <citation type="submission" date="2018-02" db="EMBL/GenBank/DDBJ databases">
        <title>Draft genome of wild Prunus yedoensis var. nudiflora.</title>
        <authorList>
            <person name="Baek S."/>
            <person name="Kim J.-H."/>
            <person name="Choi K."/>
            <person name="Kim G.-B."/>
            <person name="Cho A."/>
            <person name="Jang H."/>
            <person name="Shin C.-H."/>
            <person name="Yu H.-J."/>
            <person name="Mun J.-H."/>
        </authorList>
    </citation>
    <scope>NUCLEOTIDE SEQUENCE [LARGE SCALE GENOMIC DNA]</scope>
    <source>
        <strain evidence="2">cv. Jeju island</strain>
        <tissue evidence="1">Leaf</tissue>
    </source>
</reference>
<organism evidence="1 2">
    <name type="scientific">Prunus yedoensis var. nudiflora</name>
    <dbReference type="NCBI Taxonomy" id="2094558"/>
    <lineage>
        <taxon>Eukaryota</taxon>
        <taxon>Viridiplantae</taxon>
        <taxon>Streptophyta</taxon>
        <taxon>Embryophyta</taxon>
        <taxon>Tracheophyta</taxon>
        <taxon>Spermatophyta</taxon>
        <taxon>Magnoliopsida</taxon>
        <taxon>eudicotyledons</taxon>
        <taxon>Gunneridae</taxon>
        <taxon>Pentapetalae</taxon>
        <taxon>rosids</taxon>
        <taxon>fabids</taxon>
        <taxon>Rosales</taxon>
        <taxon>Rosaceae</taxon>
        <taxon>Amygdaloideae</taxon>
        <taxon>Amygdaleae</taxon>
        <taxon>Prunus</taxon>
    </lineage>
</organism>
<keyword evidence="2" id="KW-1185">Reference proteome</keyword>
<accession>A0A314UVI8</accession>
<evidence type="ECO:0000313" key="1">
    <source>
        <dbReference type="EMBL" id="PQM40692.1"/>
    </source>
</evidence>
<proteinExistence type="predicted"/>